<reference evidence="3" key="1">
    <citation type="journal article" date="2015" name="Nature">
        <title>Complex archaea that bridge the gap between prokaryotes and eukaryotes.</title>
        <authorList>
            <person name="Spang A."/>
            <person name="Saw J.H."/>
            <person name="Jorgensen S.L."/>
            <person name="Zaremba-Niedzwiedzka K."/>
            <person name="Martijn J."/>
            <person name="Lind A.E."/>
            <person name="van Eijk R."/>
            <person name="Schleper C."/>
            <person name="Guy L."/>
            <person name="Ettema T.J."/>
        </authorList>
    </citation>
    <scope>NUCLEOTIDE SEQUENCE</scope>
</reference>
<dbReference type="InterPro" id="IPR011050">
    <property type="entry name" value="Pectin_lyase_fold/virulence"/>
</dbReference>
<dbReference type="PANTHER" id="PTHR42970">
    <property type="entry name" value="PECTATE LYASE C-RELATED"/>
    <property type="match status" value="1"/>
</dbReference>
<evidence type="ECO:0000256" key="2">
    <source>
        <dbReference type="ARBA" id="ARBA00023180"/>
    </source>
</evidence>
<feature type="non-terminal residue" evidence="3">
    <location>
        <position position="160"/>
    </location>
</feature>
<organism evidence="3">
    <name type="scientific">marine sediment metagenome</name>
    <dbReference type="NCBI Taxonomy" id="412755"/>
    <lineage>
        <taxon>unclassified sequences</taxon>
        <taxon>metagenomes</taxon>
        <taxon>ecological metagenomes</taxon>
    </lineage>
</organism>
<protein>
    <submittedName>
        <fullName evidence="3">Uncharacterized protein</fullName>
    </submittedName>
</protein>
<evidence type="ECO:0000313" key="3">
    <source>
        <dbReference type="EMBL" id="KKK81301.1"/>
    </source>
</evidence>
<dbReference type="InterPro" id="IPR052063">
    <property type="entry name" value="Polysaccharide_Lyase_1"/>
</dbReference>
<dbReference type="PANTHER" id="PTHR42970:SF1">
    <property type="entry name" value="PECTATE LYASE C-RELATED"/>
    <property type="match status" value="1"/>
</dbReference>
<dbReference type="Gene3D" id="2.160.20.10">
    <property type="entry name" value="Single-stranded right-handed beta-helix, Pectin lyase-like"/>
    <property type="match status" value="1"/>
</dbReference>
<dbReference type="AlphaFoldDB" id="A0A0F9BA28"/>
<evidence type="ECO:0000256" key="1">
    <source>
        <dbReference type="ARBA" id="ARBA00022723"/>
    </source>
</evidence>
<dbReference type="InterPro" id="IPR012334">
    <property type="entry name" value="Pectin_lyas_fold"/>
</dbReference>
<comment type="caution">
    <text evidence="3">The sequence shown here is derived from an EMBL/GenBank/DDBJ whole genome shotgun (WGS) entry which is preliminary data.</text>
</comment>
<proteinExistence type="predicted"/>
<keyword evidence="1" id="KW-0479">Metal-binding</keyword>
<sequence length="160" mass="18153">MSRWPSNTDWVSASLESIFVLVDLEQFAYNISVHHNLFATNGQRNPQIAASHADSTPLRGAEVINNVAYNWVRETYNGIKSTVVDIRDNYWKQGPANSTPNIAMRFEVSPFLEPDNPYDPASIFVDGNFSFAMPAQSQWNMLRSHFSIADTLPTTHRRFS</sequence>
<name>A0A0F9BA28_9ZZZZ</name>
<dbReference type="EMBL" id="LAZR01053183">
    <property type="protein sequence ID" value="KKK81301.1"/>
    <property type="molecule type" value="Genomic_DNA"/>
</dbReference>
<dbReference type="GO" id="GO:0046872">
    <property type="term" value="F:metal ion binding"/>
    <property type="evidence" value="ECO:0007669"/>
    <property type="project" value="UniProtKB-KW"/>
</dbReference>
<dbReference type="SUPFAM" id="SSF51126">
    <property type="entry name" value="Pectin lyase-like"/>
    <property type="match status" value="1"/>
</dbReference>
<gene>
    <name evidence="3" type="ORF">LCGC14_2814850</name>
</gene>
<keyword evidence="2" id="KW-0325">Glycoprotein</keyword>
<accession>A0A0F9BA28</accession>